<feature type="domain" description="DUF7164" evidence="1">
    <location>
        <begin position="117"/>
        <end position="463"/>
    </location>
</feature>
<dbReference type="Proteomes" id="UP000663829">
    <property type="component" value="Unassembled WGS sequence"/>
</dbReference>
<dbReference type="InterPro" id="IPR055588">
    <property type="entry name" value="DUF7164"/>
</dbReference>
<evidence type="ECO:0000313" key="2">
    <source>
        <dbReference type="EMBL" id="CAF1087839.1"/>
    </source>
</evidence>
<protein>
    <recommendedName>
        <fullName evidence="1">DUF7164 domain-containing protein</fullName>
    </recommendedName>
</protein>
<proteinExistence type="predicted"/>
<sequence length="480" mass="55792">MADPFNMSKSSLKLCICLIGICSLLLFLVGPINLLKDSVSPVNIRQESPPHLLRLPTGNERVAYRSRYFNKSMTEGLYNYSTLDSNNSIIQQYQTRPRIPQRACEHCSTIDELRKRSLIRAVLIYFPLNDSNTFAYRFVQFRWLFRSWIESEMYSPELWRSDLLIVTDIGDAEEKTYLQHFLALGCKINVQRIDRKETSQCLLVSYRPFSKREEIDKLSYIRAFHILPKMHQYGNEIERLFVYYETVTKLDIKLYDFIMKTNVDTFLTIQFGKYVPLNCSFMIGKKHTIDLPYDAASLEAKLGLYSTANTPDYKSTWYARSDQISRLARLPLTILSILVEQLEKEKGNNKTSNSIHYLPNHIPMASAWAFDHMYRVGGYMFVTDNVDVPTDSSRTTYRTYILHLRCGSSTSLFSEKIFRQNSYDGFQTQPLNKYIVREYATLMALESKFKSTDELKQLLINATYRDLNSPLTTTVATLSL</sequence>
<dbReference type="EMBL" id="CAJNOK010009350">
    <property type="protein sequence ID" value="CAF1087839.1"/>
    <property type="molecule type" value="Genomic_DNA"/>
</dbReference>
<dbReference type="EMBL" id="CAJNOQ010010925">
    <property type="protein sequence ID" value="CAF1264492.1"/>
    <property type="molecule type" value="Genomic_DNA"/>
</dbReference>
<dbReference type="Proteomes" id="UP000682733">
    <property type="component" value="Unassembled WGS sequence"/>
</dbReference>
<reference evidence="3" key="1">
    <citation type="submission" date="2021-02" db="EMBL/GenBank/DDBJ databases">
        <authorList>
            <person name="Nowell W R."/>
        </authorList>
    </citation>
    <scope>NUCLEOTIDE SEQUENCE</scope>
</reference>
<evidence type="ECO:0000313" key="4">
    <source>
        <dbReference type="EMBL" id="CAF3849625.1"/>
    </source>
</evidence>
<organism evidence="3 6">
    <name type="scientific">Didymodactylos carnosus</name>
    <dbReference type="NCBI Taxonomy" id="1234261"/>
    <lineage>
        <taxon>Eukaryota</taxon>
        <taxon>Metazoa</taxon>
        <taxon>Spiralia</taxon>
        <taxon>Gnathifera</taxon>
        <taxon>Rotifera</taxon>
        <taxon>Eurotatoria</taxon>
        <taxon>Bdelloidea</taxon>
        <taxon>Philodinida</taxon>
        <taxon>Philodinidae</taxon>
        <taxon>Didymodactylos</taxon>
    </lineage>
</organism>
<comment type="caution">
    <text evidence="3">The sequence shown here is derived from an EMBL/GenBank/DDBJ whole genome shotgun (WGS) entry which is preliminary data.</text>
</comment>
<gene>
    <name evidence="3" type="ORF">GPM918_LOCUS26772</name>
    <name evidence="2" type="ORF">OVA965_LOCUS18664</name>
    <name evidence="5" type="ORF">SRO942_LOCUS26982</name>
    <name evidence="4" type="ORF">TMI583_LOCUS18676</name>
</gene>
<dbReference type="Proteomes" id="UP000681722">
    <property type="component" value="Unassembled WGS sequence"/>
</dbReference>
<evidence type="ECO:0000313" key="5">
    <source>
        <dbReference type="EMBL" id="CAF4045645.1"/>
    </source>
</evidence>
<dbReference type="EMBL" id="CAJOBA010009367">
    <property type="protein sequence ID" value="CAF3849625.1"/>
    <property type="molecule type" value="Genomic_DNA"/>
</dbReference>
<dbReference type="OrthoDB" id="10001293at2759"/>
<evidence type="ECO:0000313" key="6">
    <source>
        <dbReference type="Proteomes" id="UP000663829"/>
    </source>
</evidence>
<evidence type="ECO:0000313" key="3">
    <source>
        <dbReference type="EMBL" id="CAF1264492.1"/>
    </source>
</evidence>
<dbReference type="EMBL" id="CAJOBC010020252">
    <property type="protein sequence ID" value="CAF4045645.1"/>
    <property type="molecule type" value="Genomic_DNA"/>
</dbReference>
<keyword evidence="6" id="KW-1185">Reference proteome</keyword>
<dbReference type="Proteomes" id="UP000677228">
    <property type="component" value="Unassembled WGS sequence"/>
</dbReference>
<dbReference type="AlphaFoldDB" id="A0A815B0E0"/>
<dbReference type="Pfam" id="PF23741">
    <property type="entry name" value="DUF7164"/>
    <property type="match status" value="1"/>
</dbReference>
<name>A0A815B0E0_9BILA</name>
<evidence type="ECO:0000259" key="1">
    <source>
        <dbReference type="Pfam" id="PF23741"/>
    </source>
</evidence>
<accession>A0A815B0E0</accession>